<evidence type="ECO:0000256" key="1">
    <source>
        <dbReference type="ARBA" id="ARBA00022737"/>
    </source>
</evidence>
<evidence type="ECO:0000259" key="5">
    <source>
        <dbReference type="PROSITE" id="PS50003"/>
    </source>
</evidence>
<feature type="domain" description="PH" evidence="5">
    <location>
        <begin position="731"/>
        <end position="827"/>
    </location>
</feature>
<dbReference type="PROSITE" id="PS50057">
    <property type="entry name" value="FERM_3"/>
    <property type="match status" value="1"/>
</dbReference>
<feature type="domain" description="MyTH4" evidence="7">
    <location>
        <begin position="1002"/>
        <end position="1161"/>
    </location>
</feature>
<comment type="caution">
    <text evidence="8">The sequence shown here is derived from an EMBL/GenBank/DDBJ whole genome shotgun (WGS) entry which is preliminary data.</text>
</comment>
<reference evidence="8 9" key="1">
    <citation type="submission" date="2024-02" db="EMBL/GenBank/DDBJ databases">
        <authorList>
            <person name="Daric V."/>
            <person name="Darras S."/>
        </authorList>
    </citation>
    <scope>NUCLEOTIDE SEQUENCE [LARGE SCALE GENOMIC DNA]</scope>
</reference>
<feature type="region of interest" description="Disordered" evidence="4">
    <location>
        <begin position="193"/>
        <end position="301"/>
    </location>
</feature>
<dbReference type="SMART" id="SM00295">
    <property type="entry name" value="B41"/>
    <property type="match status" value="1"/>
</dbReference>
<feature type="compositionally biased region" description="Low complexity" evidence="4">
    <location>
        <begin position="196"/>
        <end position="207"/>
    </location>
</feature>
<gene>
    <name evidence="8" type="ORF">CVLEPA_LOCUS24956</name>
</gene>
<feature type="domain" description="FERM" evidence="6">
    <location>
        <begin position="1172"/>
        <end position="1496"/>
    </location>
</feature>
<dbReference type="Gene3D" id="3.10.20.90">
    <property type="entry name" value="Phosphatidylinositol 3-kinase Catalytic Subunit, Chain A, domain 1"/>
    <property type="match status" value="1"/>
</dbReference>
<evidence type="ECO:0000259" key="7">
    <source>
        <dbReference type="PROSITE" id="PS51016"/>
    </source>
</evidence>
<feature type="domain" description="PH" evidence="5">
    <location>
        <begin position="831"/>
        <end position="943"/>
    </location>
</feature>
<dbReference type="InterPro" id="IPR038185">
    <property type="entry name" value="MyTH4_dom_sf"/>
</dbReference>
<feature type="compositionally biased region" description="Basic and acidic residues" evidence="4">
    <location>
        <begin position="408"/>
        <end position="420"/>
    </location>
</feature>
<organism evidence="8 9">
    <name type="scientific">Clavelina lepadiformis</name>
    <name type="common">Light-bulb sea squirt</name>
    <name type="synonym">Ascidia lepadiformis</name>
    <dbReference type="NCBI Taxonomy" id="159417"/>
    <lineage>
        <taxon>Eukaryota</taxon>
        <taxon>Metazoa</taxon>
        <taxon>Chordata</taxon>
        <taxon>Tunicata</taxon>
        <taxon>Ascidiacea</taxon>
        <taxon>Aplousobranchia</taxon>
        <taxon>Clavelinidae</taxon>
        <taxon>Clavelina</taxon>
    </lineage>
</organism>
<dbReference type="PROSITE" id="PS50003">
    <property type="entry name" value="PH_DOMAIN"/>
    <property type="match status" value="2"/>
</dbReference>
<dbReference type="PANTHER" id="PTHR22903:SF8">
    <property type="entry name" value="MAX-1A"/>
    <property type="match status" value="1"/>
</dbReference>
<dbReference type="InterPro" id="IPR019748">
    <property type="entry name" value="FERM_central"/>
</dbReference>
<dbReference type="CDD" id="cd14473">
    <property type="entry name" value="FERM_B-lobe"/>
    <property type="match status" value="1"/>
</dbReference>
<dbReference type="Pfam" id="PF00373">
    <property type="entry name" value="FERM_M"/>
    <property type="match status" value="1"/>
</dbReference>
<dbReference type="Gene3D" id="1.25.40.530">
    <property type="entry name" value="MyTH4 domain"/>
    <property type="match status" value="1"/>
</dbReference>
<feature type="compositionally biased region" description="Polar residues" evidence="4">
    <location>
        <begin position="697"/>
        <end position="707"/>
    </location>
</feature>
<accession>A0ABP0GKE5</accession>
<keyword evidence="1" id="KW-0677">Repeat</keyword>
<proteinExistence type="predicted"/>
<evidence type="ECO:0000256" key="2">
    <source>
        <dbReference type="ARBA" id="ARBA00023054"/>
    </source>
</evidence>
<feature type="coiled-coil region" evidence="3">
    <location>
        <begin position="104"/>
        <end position="131"/>
    </location>
</feature>
<feature type="compositionally biased region" description="Basic residues" evidence="4">
    <location>
        <begin position="427"/>
        <end position="437"/>
    </location>
</feature>
<dbReference type="SMART" id="SM00233">
    <property type="entry name" value="PH"/>
    <property type="match status" value="2"/>
</dbReference>
<sequence>MKMLLTSEVCCAEWNVKCLLAGEDFGKIAHLSSSFEMSYNEAEGPSLKRAAKRDKCATRTSSNSMEELTVKFEQAEGRAADADYQLALLRDSIAGVPGASEEAEEFHQQKIVELEKRCLEQQERILALEKELEYEHYLRKLDKGSLHEKALKIKEWVSKTLSSAEKEKEELRDSNTRLSAAVQSMQRRLTELLDQSSTSSIPHSSASQHQPDTSLQSVSKSPITVQEKAPTSRISSPTSPSWQTSPLFDNKVHSDMEESVADGQQSTRASMELEHCDTQSDENLSAKNDTSKKDVTDNLSENTTVKKSSQIFSLKAEDKYVKVAPLSRFMPGKSRSTAVKSAADTDMLNVGKDEDVKEVNKSSTLPMTKPVASSTKSYTSPTSSSSPQTHHHFMGTFGSIRRKFKGLTDHHQKGRTHDDTPTSSRGRDKRVKQRSKSKSPGPRSSSFTRQKTSPIAVPGANPDASSSPLPAILQEEETMVTDQNFSKSSPTSVLSSSLPVTGWRVQQGGRPPTPPMHRLPSWESKLYDVAKNGFKISAGAVSKSAPHKNTALLNMEREPDEFAELVYKQHPLTIPVYTKIKGRAAQIRRIPFTDASDSSDDDNFSHPSSPLRQLSPRTPHRSSRSLIASADISNVVIHQRRNGSPGIAKALKRANSQQSMGSSEGDYAIPPDAQIGCNSANSDSSEPEHKLFKTSRHQSTSSFTGSRPINPGGYKASFAEESRSAGASSSGGQRCGYLNKLGGRVRTWKKRWCVLKNKNLLYFKSPNDITRKPQGQIALTGVDVKLSRDDTAASTFQLVSGKRTYYLSADSQQAATDWINALQATIGNKKEEITAGWITRTVGGSSCRVWARMLDDTLEYYEREDGVEMPLDRLSLKGCSVEVVQLNVQSPIGASHQYQRTLPAFDHVIVVRRRSESGRDVFLSFETESQKIAWLHKLTLATHSTGSTASPALETYSFDPSAGTEYERLVVKLLQSEKSGSEAKRGKSPASGTLWRNPILSYSKDGITRPLTTLPTDALQTEAIKLAKSIQLFSNVSMDAASADYHITMAQRIAQSCLTHLHLRNEVFSQLIKLTNRRSTEIKSPNDSSYLQGWKLLSLLLPLFLPQGKLLWLLKAHLSRHANPKNEVGQYVLYCRRTVERTSSVGERVAPPSRTEALSILLQNPYHHSLPFSVPVHFADGSYQVVSFDGSTTASEFSNRINVQKGLRHHTTSGFGLFVDDPNMSISAAHYVEPSVKLCDAMSTWERVLRQQAVVSKQSAQSSPGEGDVNRSTARFSFLQRLSFKMYQTLETQKERPLLVYQIADAMSRDRFPLSRELAVEMTSLLAQLHHGNRQDDIHDQSSADNVIRRFYPARYRNKHQTKQLRERILEHWELLHGTASSDCVRIFLNIARKWPLCGSKLFAAKIETSGKYKGDIAWLCVGEDSLSMLNYKTMEVVDKCEYTDLVTFGGCKNQFMVVTEMAGVSRKLFFSLPRVQMLQVVRLMADYINSSSPPDSKMCAMTSL</sequence>
<dbReference type="InterPro" id="IPR000857">
    <property type="entry name" value="MyTH4_dom"/>
</dbReference>
<dbReference type="InterPro" id="IPR014352">
    <property type="entry name" value="FERM/acyl-CoA-bd_prot_sf"/>
</dbReference>
<dbReference type="Pfam" id="PF00784">
    <property type="entry name" value="MyTH4"/>
    <property type="match status" value="1"/>
</dbReference>
<feature type="compositionally biased region" description="Basic and acidic residues" evidence="4">
    <location>
        <begin position="351"/>
        <end position="360"/>
    </location>
</feature>
<dbReference type="Gene3D" id="1.20.80.10">
    <property type="match status" value="1"/>
</dbReference>
<dbReference type="PROSITE" id="PS51016">
    <property type="entry name" value="MYTH4"/>
    <property type="match status" value="1"/>
</dbReference>
<feature type="region of interest" description="Disordered" evidence="4">
    <location>
        <begin position="593"/>
        <end position="623"/>
    </location>
</feature>
<dbReference type="InterPro" id="IPR000299">
    <property type="entry name" value="FERM_domain"/>
</dbReference>
<feature type="compositionally biased region" description="Polar residues" evidence="4">
    <location>
        <begin position="208"/>
        <end position="224"/>
    </location>
</feature>
<dbReference type="Pfam" id="PF21989">
    <property type="entry name" value="RA_2"/>
    <property type="match status" value="1"/>
</dbReference>
<dbReference type="SUPFAM" id="SSF50729">
    <property type="entry name" value="PH domain-like"/>
    <property type="match status" value="2"/>
</dbReference>
<feature type="region of interest" description="Disordered" evidence="4">
    <location>
        <begin position="650"/>
        <end position="714"/>
    </location>
</feature>
<feature type="region of interest" description="Disordered" evidence="4">
    <location>
        <begin position="408"/>
        <end position="468"/>
    </location>
</feature>
<evidence type="ECO:0000256" key="4">
    <source>
        <dbReference type="SAM" id="MobiDB-lite"/>
    </source>
</evidence>
<dbReference type="InterPro" id="IPR011993">
    <property type="entry name" value="PH-like_dom_sf"/>
</dbReference>
<evidence type="ECO:0000259" key="6">
    <source>
        <dbReference type="PROSITE" id="PS50057"/>
    </source>
</evidence>
<evidence type="ECO:0000313" key="9">
    <source>
        <dbReference type="Proteomes" id="UP001642483"/>
    </source>
</evidence>
<feature type="compositionally biased region" description="Low complexity" evidence="4">
    <location>
        <begin position="231"/>
        <end position="246"/>
    </location>
</feature>
<dbReference type="InterPro" id="IPR019749">
    <property type="entry name" value="Band_41_domain"/>
</dbReference>
<feature type="compositionally biased region" description="Low complexity" evidence="4">
    <location>
        <begin position="373"/>
        <end position="388"/>
    </location>
</feature>
<keyword evidence="2 3" id="KW-0175">Coiled coil</keyword>
<evidence type="ECO:0000256" key="3">
    <source>
        <dbReference type="SAM" id="Coils"/>
    </source>
</evidence>
<dbReference type="Proteomes" id="UP001642483">
    <property type="component" value="Unassembled WGS sequence"/>
</dbReference>
<dbReference type="SUPFAM" id="SSF47031">
    <property type="entry name" value="Second domain of FERM"/>
    <property type="match status" value="1"/>
</dbReference>
<dbReference type="SMART" id="SM00139">
    <property type="entry name" value="MyTH4"/>
    <property type="match status" value="1"/>
</dbReference>
<dbReference type="Gene3D" id="2.30.29.30">
    <property type="entry name" value="Pleckstrin-homology domain (PH domain)/Phosphotyrosine-binding domain (PTB)"/>
    <property type="match status" value="3"/>
</dbReference>
<evidence type="ECO:0000313" key="8">
    <source>
        <dbReference type="EMBL" id="CAK8692229.1"/>
    </source>
</evidence>
<dbReference type="InterPro" id="IPR001849">
    <property type="entry name" value="PH_domain"/>
</dbReference>
<dbReference type="InterPro" id="IPR035963">
    <property type="entry name" value="FERM_2"/>
</dbReference>
<name>A0ABP0GKE5_CLALP</name>
<dbReference type="EMBL" id="CAWYQH010000130">
    <property type="protein sequence ID" value="CAK8692229.1"/>
    <property type="molecule type" value="Genomic_DNA"/>
</dbReference>
<dbReference type="Pfam" id="PF00169">
    <property type="entry name" value="PH"/>
    <property type="match status" value="1"/>
</dbReference>
<keyword evidence="9" id="KW-1185">Reference proteome</keyword>
<dbReference type="PANTHER" id="PTHR22903">
    <property type="entry name" value="PLEKHH PROTEIN"/>
    <property type="match status" value="1"/>
</dbReference>
<protein>
    <submittedName>
        <fullName evidence="8">Uncharacterized protein</fullName>
    </submittedName>
</protein>
<feature type="region of interest" description="Disordered" evidence="4">
    <location>
        <begin position="351"/>
        <end position="393"/>
    </location>
</feature>